<feature type="region of interest" description="Disordered" evidence="1">
    <location>
        <begin position="99"/>
        <end position="118"/>
    </location>
</feature>
<sequence>MRDRCLCEQGLNSSFSTEDAILHYGGTQLKRINGPRLMRTGRTALPETGSGQGDESNTSVFTFLFGHGGEGEALSSKRFPSGQAVVSWAGGSRLEEYRVRSTNQRTSSPRTSPARRGGWGCTTAFQMLETAMEIRWNQANQRLRKKYFD</sequence>
<dbReference type="Proteomes" id="UP000018001">
    <property type="component" value="Unassembled WGS sequence"/>
</dbReference>
<protein>
    <submittedName>
        <fullName evidence="2">Uncharacterized protein</fullName>
    </submittedName>
</protein>
<feature type="compositionally biased region" description="Low complexity" evidence="1">
    <location>
        <begin position="105"/>
        <end position="116"/>
    </location>
</feature>
<proteinExistence type="predicted"/>
<evidence type="ECO:0000313" key="2">
    <source>
        <dbReference type="EMBL" id="GAD92134.1"/>
    </source>
</evidence>
<evidence type="ECO:0000313" key="3">
    <source>
        <dbReference type="Proteomes" id="UP000018001"/>
    </source>
</evidence>
<gene>
    <name evidence="2" type="ORF">PVAR5_0721</name>
</gene>
<keyword evidence="3" id="KW-1185">Reference proteome</keyword>
<dbReference type="EMBL" id="BAUL01000019">
    <property type="protein sequence ID" value="GAD92134.1"/>
    <property type="molecule type" value="Genomic_DNA"/>
</dbReference>
<name>V5F8A5_BYSSN</name>
<reference evidence="3" key="1">
    <citation type="journal article" date="2014" name="Genome Announc.">
        <title>Draft genome sequence of the formaldehyde-resistant fungus Byssochlamys spectabilis No. 5 (anamorph Paecilomyces variotii No. 5) (NBRC109023).</title>
        <authorList>
            <person name="Oka T."/>
            <person name="Ekino K."/>
            <person name="Fukuda K."/>
            <person name="Nomura Y."/>
        </authorList>
    </citation>
    <scope>NUCLEOTIDE SEQUENCE [LARGE SCALE GENOMIC DNA]</scope>
    <source>
        <strain evidence="3">No. 5 / NBRC 109023</strain>
    </source>
</reference>
<comment type="caution">
    <text evidence="2">The sequence shown here is derived from an EMBL/GenBank/DDBJ whole genome shotgun (WGS) entry which is preliminary data.</text>
</comment>
<dbReference type="InParanoid" id="V5F8A5"/>
<organism evidence="2 3">
    <name type="scientific">Byssochlamys spectabilis (strain No. 5 / NBRC 109023)</name>
    <name type="common">Paecilomyces variotii</name>
    <dbReference type="NCBI Taxonomy" id="1356009"/>
    <lineage>
        <taxon>Eukaryota</taxon>
        <taxon>Fungi</taxon>
        <taxon>Dikarya</taxon>
        <taxon>Ascomycota</taxon>
        <taxon>Pezizomycotina</taxon>
        <taxon>Eurotiomycetes</taxon>
        <taxon>Eurotiomycetidae</taxon>
        <taxon>Eurotiales</taxon>
        <taxon>Thermoascaceae</taxon>
        <taxon>Paecilomyces</taxon>
    </lineage>
</organism>
<accession>V5F8A5</accession>
<evidence type="ECO:0000256" key="1">
    <source>
        <dbReference type="SAM" id="MobiDB-lite"/>
    </source>
</evidence>
<dbReference type="HOGENOM" id="CLU_1749375_0_0_1"/>
<dbReference type="AlphaFoldDB" id="V5F8A5"/>